<dbReference type="Proteomes" id="UP001597510">
    <property type="component" value="Unassembled WGS sequence"/>
</dbReference>
<keyword evidence="1" id="KW-1133">Transmembrane helix</keyword>
<feature type="transmembrane region" description="Helical" evidence="1">
    <location>
        <begin position="17"/>
        <end position="37"/>
    </location>
</feature>
<accession>A0ABW5JD78</accession>
<organism evidence="2 3">
    <name type="scientific">Emticicia soli</name>
    <dbReference type="NCBI Taxonomy" id="2027878"/>
    <lineage>
        <taxon>Bacteria</taxon>
        <taxon>Pseudomonadati</taxon>
        <taxon>Bacteroidota</taxon>
        <taxon>Cytophagia</taxon>
        <taxon>Cytophagales</taxon>
        <taxon>Leadbetterellaceae</taxon>
        <taxon>Emticicia</taxon>
    </lineage>
</organism>
<comment type="caution">
    <text evidence="2">The sequence shown here is derived from an EMBL/GenBank/DDBJ whole genome shotgun (WGS) entry which is preliminary data.</text>
</comment>
<evidence type="ECO:0000256" key="1">
    <source>
        <dbReference type="SAM" id="Phobius"/>
    </source>
</evidence>
<evidence type="ECO:0000313" key="3">
    <source>
        <dbReference type="Proteomes" id="UP001597510"/>
    </source>
</evidence>
<proteinExistence type="predicted"/>
<reference evidence="3" key="1">
    <citation type="journal article" date="2019" name="Int. J. Syst. Evol. Microbiol.">
        <title>The Global Catalogue of Microorganisms (GCM) 10K type strain sequencing project: providing services to taxonomists for standard genome sequencing and annotation.</title>
        <authorList>
            <consortium name="The Broad Institute Genomics Platform"/>
            <consortium name="The Broad Institute Genome Sequencing Center for Infectious Disease"/>
            <person name="Wu L."/>
            <person name="Ma J."/>
        </authorList>
    </citation>
    <scope>NUCLEOTIDE SEQUENCE [LARGE SCALE GENOMIC DNA]</scope>
    <source>
        <strain evidence="3">KCTC 52344</strain>
    </source>
</reference>
<gene>
    <name evidence="2" type="ORF">ACFSR2_20510</name>
</gene>
<dbReference type="Gene3D" id="3.40.50.11350">
    <property type="match status" value="1"/>
</dbReference>
<dbReference type="EMBL" id="JBHULC010000032">
    <property type="protein sequence ID" value="MFD2523292.1"/>
    <property type="molecule type" value="Genomic_DNA"/>
</dbReference>
<sequence length="365" mass="42797">MKKRHLFLWNNRLYTKFYIISNIDIHAGFCALMLYVLNGIRKASDLNAIPVVDFNRHNTPEFYSQKHGESIWEYFFEPISAYTAEGVQSFLEKGFIDTHAIYRPTAAEVMRMHHVEDERLATFWAKKIPSNKAQWLAQKRMLGREYVENYIRVKQTILDKVNSFAASYFKDYYMIGVHIRGTDFAYASPTGINTYFEEINTILEQNSNKQCLIFLATDQKQYVEAFRNKYRDKILCINALRSDNHIAPFRLTFADAYQKGEDVLADILILSKCNHIIKSAAAVGEMALWFNRSVSISDFSIESEFYQKPYYELEAAFSKLNIGQKTTWQLKVHRFKLGLIRKIQDSIIGKKLYIKFKFVRKLLKH</sequence>
<keyword evidence="1" id="KW-0472">Membrane</keyword>
<keyword evidence="1" id="KW-0812">Transmembrane</keyword>
<name>A0ABW5JD78_9BACT</name>
<evidence type="ECO:0008006" key="4">
    <source>
        <dbReference type="Google" id="ProtNLM"/>
    </source>
</evidence>
<protein>
    <recommendedName>
        <fullName evidence="4">Alpha-1,2-fucosyltransferase</fullName>
    </recommendedName>
</protein>
<evidence type="ECO:0000313" key="2">
    <source>
        <dbReference type="EMBL" id="MFD2523292.1"/>
    </source>
</evidence>
<keyword evidence="3" id="KW-1185">Reference proteome</keyword>
<dbReference type="RefSeq" id="WP_340240768.1">
    <property type="nucleotide sequence ID" value="NZ_JBBEWC010000025.1"/>
</dbReference>